<dbReference type="PANTHER" id="PTHR13802">
    <property type="entry name" value="MUCIN 4-RELATED"/>
    <property type="match status" value="1"/>
</dbReference>
<protein>
    <submittedName>
        <fullName evidence="2">DUF5995 family protein</fullName>
    </submittedName>
</protein>
<evidence type="ECO:0000313" key="2">
    <source>
        <dbReference type="EMBL" id="MEA5610711.1"/>
    </source>
</evidence>
<dbReference type="InterPro" id="IPR046037">
    <property type="entry name" value="DUF5995"/>
</dbReference>
<evidence type="ECO:0000259" key="1">
    <source>
        <dbReference type="PROSITE" id="PS51233"/>
    </source>
</evidence>
<gene>
    <name evidence="2" type="ORF">VB695_22060</name>
</gene>
<reference evidence="2 3" key="1">
    <citation type="submission" date="2023-12" db="EMBL/GenBank/DDBJ databases">
        <title>Baltic Sea Cyanobacteria.</title>
        <authorList>
            <person name="Delbaje E."/>
            <person name="Fewer D.P."/>
            <person name="Shishido T.K."/>
        </authorList>
    </citation>
    <scope>NUCLEOTIDE SEQUENCE [LARGE SCALE GENOMIC DNA]</scope>
    <source>
        <strain evidence="2 3">UHCC 0060</strain>
    </source>
</reference>
<dbReference type="PROSITE" id="PS51233">
    <property type="entry name" value="VWFD"/>
    <property type="match status" value="1"/>
</dbReference>
<dbReference type="PANTHER" id="PTHR13802:SF65">
    <property type="entry name" value="NIDOGEN"/>
    <property type="match status" value="1"/>
</dbReference>
<dbReference type="RefSeq" id="WP_323244456.1">
    <property type="nucleotide sequence ID" value="NZ_JAYGHK010000148.1"/>
</dbReference>
<dbReference type="InterPro" id="IPR001846">
    <property type="entry name" value="VWF_type-D"/>
</dbReference>
<organism evidence="2 3">
    <name type="scientific">Nodularia spumigena UHCC 0060</name>
    <dbReference type="NCBI Taxonomy" id="3110300"/>
    <lineage>
        <taxon>Bacteria</taxon>
        <taxon>Bacillati</taxon>
        <taxon>Cyanobacteriota</taxon>
        <taxon>Cyanophyceae</taxon>
        <taxon>Nostocales</taxon>
        <taxon>Nodulariaceae</taxon>
        <taxon>Nodularia</taxon>
    </lineage>
</organism>
<name>A0ABU5UWN7_NODSP</name>
<dbReference type="EMBL" id="JAYGHK010000148">
    <property type="protein sequence ID" value="MEA5610711.1"/>
    <property type="molecule type" value="Genomic_DNA"/>
</dbReference>
<accession>A0ABU5UWN7</accession>
<dbReference type="Pfam" id="PF19458">
    <property type="entry name" value="DUF5995"/>
    <property type="match status" value="1"/>
</dbReference>
<comment type="caution">
    <text evidence="2">The sequence shown here is derived from an EMBL/GenBank/DDBJ whole genome shotgun (WGS) entry which is preliminary data.</text>
</comment>
<sequence length="761" mass="85354">MGYFSFFIIAFISFVITINETWLKKIISILLCGMINLNSPTVYAFLNDGSRANAALPPLNTNSITQVEDNRGGREEQIYNPQLDGLSELAQLPRVRQQNRQSEKVFSPDSSNDENIQTPSIQDRNLQESNNSWQWQSSGCNLQKLLNKAGILDESPDAKRLKNLYYELLGATEKLNKYRNIFLANESSLIDLFPTAYYNTTIEELRRIQNGDFRHPIEKLEQMQAFFDAYIINRENWDNGLKNQVEPHWAEHFKIAEEINKNKLKPYPIKVQTVLNSGIDAHVGNDLARAIRYAVENRSNKIILTADLKREFNDTKSTLLASGRRTTRDIFSRSMSCIVQAGDSIMGVTEKVFALRNAAWDEALCKDSQGNYCSLKPKPVGSTAINKLAKQPQLSASSRTQLIKIGQQICNSSFSFPRPVPETDVYQKCREIAERAGNIIKGTSYGDPHLITFDGHRYSFQTVGEFVLAKSTDGVFEVQTRQSPVNKSLSLNSAVAMKIGRNRVAFYSKDFPDSNTNTPLRINGQPTTITGNSLSLTGGGIIRKQDDSNYIVEWPTGEKVTVTIYSRGNFKYMDVFPSVFDSQANQMVGLLGNVNSNANDDLRFRNGNILPSKSTYGDLKQLINRISPIRLPLGELEKIYLDQLNKDFGNSWRVSQQESLFDYPQGKSTATFTDKAFPDAYLTLDMLSPTQLENARSQCLNSGVDANLLEGCIFDVGFTGFSEFAAHAAKVSNILDIVKTVIPGFKNPIPDILRKIPGLPF</sequence>
<keyword evidence="3" id="KW-1185">Reference proteome</keyword>
<dbReference type="Proteomes" id="UP001303285">
    <property type="component" value="Unassembled WGS sequence"/>
</dbReference>
<dbReference type="InterPro" id="IPR051495">
    <property type="entry name" value="Epithelial_Barrier/Signaling"/>
</dbReference>
<evidence type="ECO:0000313" key="3">
    <source>
        <dbReference type="Proteomes" id="UP001303285"/>
    </source>
</evidence>
<dbReference type="SMART" id="SM00216">
    <property type="entry name" value="VWD"/>
    <property type="match status" value="1"/>
</dbReference>
<dbReference type="Pfam" id="PF00094">
    <property type="entry name" value="VWD"/>
    <property type="match status" value="1"/>
</dbReference>
<feature type="domain" description="VWFD" evidence="1">
    <location>
        <begin position="440"/>
        <end position="660"/>
    </location>
</feature>
<proteinExistence type="predicted"/>